<dbReference type="InterPro" id="IPR050624">
    <property type="entry name" value="HTH-type_Tx_Regulator"/>
</dbReference>
<name>A0A136Q6R0_9FIRM</name>
<dbReference type="Pfam" id="PF00440">
    <property type="entry name" value="TetR_N"/>
    <property type="match status" value="1"/>
</dbReference>
<dbReference type="Proteomes" id="UP000070366">
    <property type="component" value="Unassembled WGS sequence"/>
</dbReference>
<organism evidence="4 5">
    <name type="scientific">Christensenella minuta</name>
    <dbReference type="NCBI Taxonomy" id="626937"/>
    <lineage>
        <taxon>Bacteria</taxon>
        <taxon>Bacillati</taxon>
        <taxon>Bacillota</taxon>
        <taxon>Clostridia</taxon>
        <taxon>Christensenellales</taxon>
        <taxon>Christensenellaceae</taxon>
        <taxon>Christensenella</taxon>
    </lineage>
</organism>
<dbReference type="KEGG" id="cmiu:B1H56_14025"/>
<accession>A0A136Q6R0</accession>
<dbReference type="PANTHER" id="PTHR43479">
    <property type="entry name" value="ACREF/ENVCD OPERON REPRESSOR-RELATED"/>
    <property type="match status" value="1"/>
</dbReference>
<feature type="domain" description="HTH tetR-type" evidence="3">
    <location>
        <begin position="8"/>
        <end position="68"/>
    </location>
</feature>
<dbReference type="EMBL" id="LSZW01000046">
    <property type="protein sequence ID" value="KXK66357.1"/>
    <property type="molecule type" value="Genomic_DNA"/>
</dbReference>
<dbReference type="RefSeq" id="WP_066523067.1">
    <property type="nucleotide sequence ID" value="NZ_CABMOF010000012.1"/>
</dbReference>
<dbReference type="InterPro" id="IPR001647">
    <property type="entry name" value="HTH_TetR"/>
</dbReference>
<dbReference type="OrthoDB" id="9179041at2"/>
<evidence type="ECO:0000256" key="1">
    <source>
        <dbReference type="ARBA" id="ARBA00023125"/>
    </source>
</evidence>
<protein>
    <submittedName>
        <fullName evidence="4">Transcriptional regulator, TetR family</fullName>
    </submittedName>
</protein>
<proteinExistence type="predicted"/>
<dbReference type="AlphaFoldDB" id="A0A136Q6R0"/>
<dbReference type="STRING" id="626937.HMPREF3293_00762"/>
<reference evidence="5" key="1">
    <citation type="submission" date="2016-02" db="EMBL/GenBank/DDBJ databases">
        <authorList>
            <person name="Mitreva M."/>
            <person name="Pepin K.H."/>
            <person name="Mihindukulasuriya K.A."/>
            <person name="Fulton R."/>
            <person name="Fronick C."/>
            <person name="O'Laughlin M."/>
            <person name="Miner T."/>
            <person name="Herter B."/>
            <person name="Rosa B.A."/>
            <person name="Cordes M."/>
            <person name="Tomlinson C."/>
            <person name="Wollam A."/>
            <person name="Palsikar V.B."/>
            <person name="Mardis E.R."/>
            <person name="Wilson R.K."/>
        </authorList>
    </citation>
    <scope>NUCLEOTIDE SEQUENCE [LARGE SCALE GENOMIC DNA]</scope>
    <source>
        <strain evidence="5">DSM 22607</strain>
    </source>
</reference>
<dbReference type="GO" id="GO:0003677">
    <property type="term" value="F:DNA binding"/>
    <property type="evidence" value="ECO:0007669"/>
    <property type="project" value="UniProtKB-UniRule"/>
</dbReference>
<dbReference type="PANTHER" id="PTHR43479:SF11">
    <property type="entry name" value="ACREF_ENVCD OPERON REPRESSOR-RELATED"/>
    <property type="match status" value="1"/>
</dbReference>
<keyword evidence="1 2" id="KW-0238">DNA-binding</keyword>
<sequence>MTRHGEFNKTKETLLKMALGMIKEEGIEAFSARKMAEKCGFTHQAPYRYFKNKEDLMENIITEVLVQLGDYLNEMVRKRNGEEPFLVIFEESIRFLVKNSNYGILLYSGEGRGQANEYVTERRERIRVNFRAVAEDYFTRCGVPKKKYNDIFDAVNAILNGLILRIINRAIVVEGSLKPAVRIIVEDILHLKTRR</sequence>
<evidence type="ECO:0000313" key="4">
    <source>
        <dbReference type="EMBL" id="KXK66357.1"/>
    </source>
</evidence>
<keyword evidence="5" id="KW-1185">Reference proteome</keyword>
<dbReference type="Gene3D" id="1.10.357.10">
    <property type="entry name" value="Tetracycline Repressor, domain 2"/>
    <property type="match status" value="1"/>
</dbReference>
<dbReference type="PROSITE" id="PS50977">
    <property type="entry name" value="HTH_TETR_2"/>
    <property type="match status" value="1"/>
</dbReference>
<gene>
    <name evidence="4" type="ORF">HMPREF3293_00762</name>
</gene>
<dbReference type="SUPFAM" id="SSF46689">
    <property type="entry name" value="Homeodomain-like"/>
    <property type="match status" value="1"/>
</dbReference>
<evidence type="ECO:0000259" key="3">
    <source>
        <dbReference type="PROSITE" id="PS50977"/>
    </source>
</evidence>
<feature type="DNA-binding region" description="H-T-H motif" evidence="2">
    <location>
        <begin position="31"/>
        <end position="50"/>
    </location>
</feature>
<dbReference type="PRINTS" id="PR00455">
    <property type="entry name" value="HTHTETR"/>
</dbReference>
<dbReference type="InterPro" id="IPR009057">
    <property type="entry name" value="Homeodomain-like_sf"/>
</dbReference>
<evidence type="ECO:0000256" key="2">
    <source>
        <dbReference type="PROSITE-ProRule" id="PRU00335"/>
    </source>
</evidence>
<evidence type="ECO:0000313" key="5">
    <source>
        <dbReference type="Proteomes" id="UP000070366"/>
    </source>
</evidence>
<comment type="caution">
    <text evidence="4">The sequence shown here is derived from an EMBL/GenBank/DDBJ whole genome shotgun (WGS) entry which is preliminary data.</text>
</comment>